<dbReference type="PANTHER" id="PTHR46558">
    <property type="entry name" value="TRACRIPTIONAL REGULATORY PROTEIN-RELATED-RELATED"/>
    <property type="match status" value="1"/>
</dbReference>
<reference evidence="3 4" key="1">
    <citation type="submission" date="2020-06" db="EMBL/GenBank/DDBJ databases">
        <title>Dysbiosis in marine aquaculture revealed through microbiome analysis: reverse ecology for environmental sustainability.</title>
        <authorList>
            <person name="Haro-Moreno J.M."/>
            <person name="Coutinho F.H."/>
            <person name="Zaragoza-Solas A."/>
            <person name="Picazo A."/>
            <person name="Almagro-Moreno S."/>
            <person name="Lopez-Perez M."/>
        </authorList>
    </citation>
    <scope>NUCLEOTIDE SEQUENCE [LARGE SCALE GENOMIC DNA]</scope>
    <source>
        <strain evidence="3">MCMED-G41</strain>
    </source>
</reference>
<evidence type="ECO:0000313" key="4">
    <source>
        <dbReference type="Proteomes" id="UP000551848"/>
    </source>
</evidence>
<dbReference type="CDD" id="cd00093">
    <property type="entry name" value="HTH_XRE"/>
    <property type="match status" value="1"/>
</dbReference>
<dbReference type="Pfam" id="PF01381">
    <property type="entry name" value="HTH_3"/>
    <property type="match status" value="1"/>
</dbReference>
<dbReference type="SMART" id="SM00530">
    <property type="entry name" value="HTH_XRE"/>
    <property type="match status" value="1"/>
</dbReference>
<evidence type="ECO:0000256" key="1">
    <source>
        <dbReference type="ARBA" id="ARBA00023125"/>
    </source>
</evidence>
<dbReference type="PANTHER" id="PTHR46558:SF4">
    <property type="entry name" value="DNA-BIDING PHAGE PROTEIN"/>
    <property type="match status" value="1"/>
</dbReference>
<dbReference type="InterPro" id="IPR010982">
    <property type="entry name" value="Lambda_DNA-bd_dom_sf"/>
</dbReference>
<dbReference type="SUPFAM" id="SSF47413">
    <property type="entry name" value="lambda repressor-like DNA-binding domains"/>
    <property type="match status" value="1"/>
</dbReference>
<proteinExistence type="predicted"/>
<sequence length="66" mass="7763">MENHLKSLRNKNNISQDELASILKVSRQTINSIETGKFDPSLKLVMKMTRYFKVDLEKIFVFEDDD</sequence>
<dbReference type="GO" id="GO:0003677">
    <property type="term" value="F:DNA binding"/>
    <property type="evidence" value="ECO:0007669"/>
    <property type="project" value="UniProtKB-KW"/>
</dbReference>
<protein>
    <submittedName>
        <fullName evidence="3">Helix-turn-helix transcriptional regulator</fullName>
    </submittedName>
</protein>
<dbReference type="PROSITE" id="PS50943">
    <property type="entry name" value="HTH_CROC1"/>
    <property type="match status" value="1"/>
</dbReference>
<dbReference type="EMBL" id="JACETL010000032">
    <property type="protein sequence ID" value="MBA4692707.1"/>
    <property type="molecule type" value="Genomic_DNA"/>
</dbReference>
<evidence type="ECO:0000259" key="2">
    <source>
        <dbReference type="PROSITE" id="PS50943"/>
    </source>
</evidence>
<name>A0A838Y1F2_9GAMM</name>
<dbReference type="Proteomes" id="UP000551848">
    <property type="component" value="Unassembled WGS sequence"/>
</dbReference>
<feature type="domain" description="HTH cro/C1-type" evidence="2">
    <location>
        <begin position="5"/>
        <end position="59"/>
    </location>
</feature>
<organism evidence="3 4">
    <name type="scientific">SAR86 cluster bacterium</name>
    <dbReference type="NCBI Taxonomy" id="2030880"/>
    <lineage>
        <taxon>Bacteria</taxon>
        <taxon>Pseudomonadati</taxon>
        <taxon>Pseudomonadota</taxon>
        <taxon>Gammaproteobacteria</taxon>
        <taxon>SAR86 cluster</taxon>
    </lineage>
</organism>
<dbReference type="AlphaFoldDB" id="A0A838Y1F2"/>
<comment type="caution">
    <text evidence="3">The sequence shown here is derived from an EMBL/GenBank/DDBJ whole genome shotgun (WGS) entry which is preliminary data.</text>
</comment>
<gene>
    <name evidence="3" type="ORF">H2072_03055</name>
</gene>
<dbReference type="InterPro" id="IPR001387">
    <property type="entry name" value="Cro/C1-type_HTH"/>
</dbReference>
<accession>A0A838Y1F2</accession>
<keyword evidence="1" id="KW-0238">DNA-binding</keyword>
<evidence type="ECO:0000313" key="3">
    <source>
        <dbReference type="EMBL" id="MBA4692707.1"/>
    </source>
</evidence>
<dbReference type="Gene3D" id="1.10.260.40">
    <property type="entry name" value="lambda repressor-like DNA-binding domains"/>
    <property type="match status" value="1"/>
</dbReference>